<dbReference type="Pfam" id="PF14054">
    <property type="entry name" value="DUF4249"/>
    <property type="match status" value="1"/>
</dbReference>
<dbReference type="AlphaFoldDB" id="A0A381PM92"/>
<dbReference type="PROSITE" id="PS51257">
    <property type="entry name" value="PROKAR_LIPOPROTEIN"/>
    <property type="match status" value="1"/>
</dbReference>
<dbReference type="EMBL" id="UINC01001031">
    <property type="protein sequence ID" value="SUZ68141.1"/>
    <property type="molecule type" value="Genomic_DNA"/>
</dbReference>
<dbReference type="InterPro" id="IPR025345">
    <property type="entry name" value="DUF4249"/>
</dbReference>
<protein>
    <recommendedName>
        <fullName evidence="2">DUF4249 domain-containing protein</fullName>
    </recommendedName>
</protein>
<gene>
    <name evidence="1" type="ORF">METZ01_LOCUS20995</name>
</gene>
<evidence type="ECO:0008006" key="2">
    <source>
        <dbReference type="Google" id="ProtNLM"/>
    </source>
</evidence>
<sequence>MKKCLAFIFSFFFFSCDNEIPIDENFVVEAFLFQGEVVDDIKIKEAKMWNTTDSIPDYIENADVIIFGNGTEYKLDYNSQFESYVTNQNIDIVSGNTYGLEVTVGDRTATGETIVPTKPVGLRLSTEEIVIPRLVLSSALPNILAGLYETARTSVIWDNPNNEYHYLTIKYDSESEDPIFGEEIPGAVGEFFSNFSLQSEPTRDTEYSALCLSLKNYGRYKVTLYKINRDYYSLFENQVQDGHDLSEPPSNIFNAFGVFSAFASDTVSFKIVRE</sequence>
<accession>A0A381PM92</accession>
<name>A0A381PM92_9ZZZZ</name>
<proteinExistence type="predicted"/>
<organism evidence="1">
    <name type="scientific">marine metagenome</name>
    <dbReference type="NCBI Taxonomy" id="408172"/>
    <lineage>
        <taxon>unclassified sequences</taxon>
        <taxon>metagenomes</taxon>
        <taxon>ecological metagenomes</taxon>
    </lineage>
</organism>
<reference evidence="1" key="1">
    <citation type="submission" date="2018-05" db="EMBL/GenBank/DDBJ databases">
        <authorList>
            <person name="Lanie J.A."/>
            <person name="Ng W.-L."/>
            <person name="Kazmierczak K.M."/>
            <person name="Andrzejewski T.M."/>
            <person name="Davidsen T.M."/>
            <person name="Wayne K.J."/>
            <person name="Tettelin H."/>
            <person name="Glass J.I."/>
            <person name="Rusch D."/>
            <person name="Podicherti R."/>
            <person name="Tsui H.-C.T."/>
            <person name="Winkler M.E."/>
        </authorList>
    </citation>
    <scope>NUCLEOTIDE SEQUENCE</scope>
</reference>
<evidence type="ECO:0000313" key="1">
    <source>
        <dbReference type="EMBL" id="SUZ68141.1"/>
    </source>
</evidence>